<dbReference type="Proteomes" id="UP000192610">
    <property type="component" value="Unassembled WGS sequence"/>
</dbReference>
<evidence type="ECO:0000256" key="2">
    <source>
        <dbReference type="SAM" id="Phobius"/>
    </source>
</evidence>
<feature type="transmembrane region" description="Helical" evidence="2">
    <location>
        <begin position="21"/>
        <end position="38"/>
    </location>
</feature>
<gene>
    <name evidence="7" type="ORF">A4H97_00390</name>
</gene>
<dbReference type="PANTHER" id="PTHR30097:SF15">
    <property type="entry name" value="CATION EFFLUX SYSTEM PROTEIN CUSB"/>
    <property type="match status" value="1"/>
</dbReference>
<evidence type="ECO:0000259" key="3">
    <source>
        <dbReference type="Pfam" id="PF19335"/>
    </source>
</evidence>
<feature type="domain" description="CusB-like three alpha-helical bundle" evidence="4">
    <location>
        <begin position="173"/>
        <end position="221"/>
    </location>
</feature>
<dbReference type="STRING" id="354355.SAMN05660816_00872"/>
<comment type="caution">
    <text evidence="7">The sequence shown here is derived from an EMBL/GenBank/DDBJ whole genome shotgun (WGS) entry which is preliminary data.</text>
</comment>
<dbReference type="AlphaFoldDB" id="A0A1V9EY85"/>
<dbReference type="Pfam" id="PF19335">
    <property type="entry name" value="HMBD"/>
    <property type="match status" value="1"/>
</dbReference>
<dbReference type="InterPro" id="IPR058791">
    <property type="entry name" value="3HB_CusB"/>
</dbReference>
<keyword evidence="8" id="KW-1185">Reference proteome</keyword>
<feature type="domain" description="Heavy metal binding" evidence="3">
    <location>
        <begin position="57"/>
        <end position="83"/>
    </location>
</feature>
<evidence type="ECO:0000256" key="1">
    <source>
        <dbReference type="ARBA" id="ARBA00022448"/>
    </source>
</evidence>
<name>A0A1V9EY85_9BACT</name>
<dbReference type="Pfam" id="PF25954">
    <property type="entry name" value="Beta-barrel_RND_2"/>
    <property type="match status" value="1"/>
</dbReference>
<reference evidence="8" key="1">
    <citation type="submission" date="2016-04" db="EMBL/GenBank/DDBJ databases">
        <authorList>
            <person name="Chen L."/>
            <person name="Zhuang W."/>
            <person name="Wang G."/>
        </authorList>
    </citation>
    <scope>NUCLEOTIDE SEQUENCE [LARGE SCALE GENOMIC DNA]</scope>
    <source>
        <strain evidence="8">17621</strain>
    </source>
</reference>
<dbReference type="GO" id="GO:0015679">
    <property type="term" value="P:plasma membrane copper ion transport"/>
    <property type="evidence" value="ECO:0007669"/>
    <property type="project" value="TreeGrafter"/>
</dbReference>
<dbReference type="Pfam" id="PF25975">
    <property type="entry name" value="CzcB_C"/>
    <property type="match status" value="1"/>
</dbReference>
<accession>A0A1V9EY85</accession>
<protein>
    <submittedName>
        <fullName evidence="7">Copper transporter</fullName>
    </submittedName>
</protein>
<dbReference type="PANTHER" id="PTHR30097">
    <property type="entry name" value="CATION EFFLUX SYSTEM PROTEIN CUSB"/>
    <property type="match status" value="1"/>
</dbReference>
<dbReference type="InterPro" id="IPR058792">
    <property type="entry name" value="Beta-barrel_RND_2"/>
</dbReference>
<dbReference type="GO" id="GO:0060003">
    <property type="term" value="P:copper ion export"/>
    <property type="evidence" value="ECO:0007669"/>
    <property type="project" value="TreeGrafter"/>
</dbReference>
<keyword evidence="2" id="KW-1133">Transmembrane helix</keyword>
<dbReference type="Gene3D" id="6.10.140.730">
    <property type="match status" value="1"/>
</dbReference>
<dbReference type="GO" id="GO:0030288">
    <property type="term" value="C:outer membrane-bounded periplasmic space"/>
    <property type="evidence" value="ECO:0007669"/>
    <property type="project" value="TreeGrafter"/>
</dbReference>
<dbReference type="InterPro" id="IPR045800">
    <property type="entry name" value="HMBD"/>
</dbReference>
<dbReference type="EMBL" id="LVXG01000012">
    <property type="protein sequence ID" value="OQP51113.1"/>
    <property type="molecule type" value="Genomic_DNA"/>
</dbReference>
<proteinExistence type="predicted"/>
<dbReference type="Pfam" id="PF25869">
    <property type="entry name" value="3HB_CusB"/>
    <property type="match status" value="1"/>
</dbReference>
<keyword evidence="2" id="KW-0812">Transmembrane</keyword>
<evidence type="ECO:0000259" key="5">
    <source>
        <dbReference type="Pfam" id="PF25954"/>
    </source>
</evidence>
<dbReference type="InterPro" id="IPR051909">
    <property type="entry name" value="MFP_Cation_Efflux"/>
</dbReference>
<keyword evidence="1" id="KW-0813">Transport</keyword>
<organism evidence="7 8">
    <name type="scientific">Niastella yeongjuensis</name>
    <dbReference type="NCBI Taxonomy" id="354355"/>
    <lineage>
        <taxon>Bacteria</taxon>
        <taxon>Pseudomonadati</taxon>
        <taxon>Bacteroidota</taxon>
        <taxon>Chitinophagia</taxon>
        <taxon>Chitinophagales</taxon>
        <taxon>Chitinophagaceae</taxon>
        <taxon>Niastella</taxon>
    </lineage>
</organism>
<dbReference type="InterPro" id="IPR058649">
    <property type="entry name" value="CzcB_C"/>
</dbReference>
<evidence type="ECO:0000259" key="4">
    <source>
        <dbReference type="Pfam" id="PF25869"/>
    </source>
</evidence>
<feature type="domain" description="CusB-like beta-barrel" evidence="5">
    <location>
        <begin position="285"/>
        <end position="346"/>
    </location>
</feature>
<feature type="domain" description="CzcB-like C-terminal circularly permuted SH3-like" evidence="6">
    <location>
        <begin position="368"/>
        <end position="422"/>
    </location>
</feature>
<dbReference type="Gene3D" id="2.40.30.170">
    <property type="match status" value="1"/>
</dbReference>
<sequence>MEREKTVSNSVPAKPGAIRKVFRFFLPSALCLLPFFIACKETKMNQPEMQAVAKETYTCPMHPQIIKDKPGACPICGMDLVKKTAAGEKVTDVSLNDLLRPSNQYVLSSIPTVHIQQRDEPLEITSYGFITYDTRQVGTVASNVAGRIEKLYVKHRYQRVNKGQKIMDVYSPELLTAQQNLLFLLQHDADNQVLISAARQKLLLLGMSNQQLDQVVRSGKPVFTVSIFSAYSGHIHESSPEAMQQQEATGMKDVSLITEELQLKEGMYITKGQNLFSIYNPSKAWAVLNIFSGQAGMVKVGDKVRIVPETAPDKDFRAAINFMEPFYRSDSKTATARVYFNNPNMGIPIGSQVKAVIFAGARSARWLPEEAVLTLGLDKVVFIKKDDAFIAHRIEVGMVNNHLIQVLNGLNEQDEVAANAQYLVDSESFIKVKQ</sequence>
<evidence type="ECO:0000313" key="8">
    <source>
        <dbReference type="Proteomes" id="UP000192610"/>
    </source>
</evidence>
<evidence type="ECO:0000313" key="7">
    <source>
        <dbReference type="EMBL" id="OQP51113.1"/>
    </source>
</evidence>
<evidence type="ECO:0000259" key="6">
    <source>
        <dbReference type="Pfam" id="PF25975"/>
    </source>
</evidence>
<dbReference type="Gene3D" id="2.40.420.20">
    <property type="match status" value="1"/>
</dbReference>
<keyword evidence="2" id="KW-0472">Membrane</keyword>
<dbReference type="GO" id="GO:0046914">
    <property type="term" value="F:transition metal ion binding"/>
    <property type="evidence" value="ECO:0007669"/>
    <property type="project" value="TreeGrafter"/>
</dbReference>